<dbReference type="GO" id="GO:0016020">
    <property type="term" value="C:membrane"/>
    <property type="evidence" value="ECO:0007669"/>
    <property type="project" value="InterPro"/>
</dbReference>
<keyword evidence="6" id="KW-1185">Reference proteome</keyword>
<dbReference type="GO" id="GO:0019825">
    <property type="term" value="F:oxygen binding"/>
    <property type="evidence" value="ECO:0007669"/>
    <property type="project" value="InterPro"/>
</dbReference>
<reference evidence="5 6" key="1">
    <citation type="submission" date="2018-12" db="EMBL/GenBank/DDBJ databases">
        <title>Lysinibacillus antri sp. nov., isolated from a cave soil.</title>
        <authorList>
            <person name="Narsing Rao M.P."/>
            <person name="Zhang H."/>
            <person name="Dong Z.-Y."/>
            <person name="Niu X.-K."/>
            <person name="Zhang K."/>
            <person name="Fang B.-Z."/>
            <person name="Kang Y.-Q."/>
            <person name="Xiao M."/>
            <person name="Li W.-J."/>
        </authorList>
    </citation>
    <scope>NUCLEOTIDE SEQUENCE [LARGE SCALE GENOMIC DNA]</scope>
    <source>
        <strain evidence="5 6">SYSU K30002</strain>
    </source>
</reference>
<feature type="domain" description="Methyl-accepting transducer" evidence="4">
    <location>
        <begin position="210"/>
        <end position="421"/>
    </location>
</feature>
<dbReference type="SUPFAM" id="SSF58104">
    <property type="entry name" value="Methyl-accepting chemotaxis protein (MCP) signaling domain"/>
    <property type="match status" value="1"/>
</dbReference>
<gene>
    <name evidence="5" type="ORF">EK386_12150</name>
</gene>
<dbReference type="GO" id="GO:0006935">
    <property type="term" value="P:chemotaxis"/>
    <property type="evidence" value="ECO:0007669"/>
    <property type="project" value="InterPro"/>
</dbReference>
<proteinExistence type="inferred from homology"/>
<dbReference type="GO" id="GO:0020037">
    <property type="term" value="F:heme binding"/>
    <property type="evidence" value="ECO:0007669"/>
    <property type="project" value="InterPro"/>
</dbReference>
<dbReference type="Gene3D" id="1.10.490.10">
    <property type="entry name" value="Globins"/>
    <property type="match status" value="1"/>
</dbReference>
<dbReference type="InterPro" id="IPR004090">
    <property type="entry name" value="Chemotax_Me-accpt_rcpt"/>
</dbReference>
<protein>
    <submittedName>
        <fullName evidence="5">Chemotaxis protein</fullName>
    </submittedName>
</protein>
<dbReference type="GO" id="GO:0004888">
    <property type="term" value="F:transmembrane signaling receptor activity"/>
    <property type="evidence" value="ECO:0007669"/>
    <property type="project" value="InterPro"/>
</dbReference>
<dbReference type="InterPro" id="IPR025991">
    <property type="entry name" value="Chemoreceptor_zinc-bind_dom"/>
</dbReference>
<dbReference type="SUPFAM" id="SSF46458">
    <property type="entry name" value="Globin-like"/>
    <property type="match status" value="1"/>
</dbReference>
<dbReference type="InterPro" id="IPR009050">
    <property type="entry name" value="Globin-like_sf"/>
</dbReference>
<dbReference type="SMART" id="SM00283">
    <property type="entry name" value="MA"/>
    <property type="match status" value="1"/>
</dbReference>
<dbReference type="Proteomes" id="UP000287910">
    <property type="component" value="Unassembled WGS sequence"/>
</dbReference>
<dbReference type="PROSITE" id="PS50111">
    <property type="entry name" value="CHEMOTAXIS_TRANSDUC_2"/>
    <property type="match status" value="1"/>
</dbReference>
<name>A0A3S0R5V1_9BACI</name>
<dbReference type="InterPro" id="IPR039379">
    <property type="entry name" value="Protoglobin_sensor_dom"/>
</dbReference>
<dbReference type="PANTHER" id="PTHR32089:SF112">
    <property type="entry name" value="LYSOZYME-LIKE PROTEIN-RELATED"/>
    <property type="match status" value="1"/>
</dbReference>
<dbReference type="InterPro" id="IPR044398">
    <property type="entry name" value="Globin-sensor_dom"/>
</dbReference>
<dbReference type="AlphaFoldDB" id="A0A3S0R5V1"/>
<evidence type="ECO:0000256" key="3">
    <source>
        <dbReference type="PROSITE-ProRule" id="PRU00284"/>
    </source>
</evidence>
<dbReference type="Pfam" id="PF11563">
    <property type="entry name" value="Protoglobin"/>
    <property type="match status" value="1"/>
</dbReference>
<organism evidence="5 6">
    <name type="scientific">Lysinibacillus antri</name>
    <dbReference type="NCBI Taxonomy" id="2498145"/>
    <lineage>
        <taxon>Bacteria</taxon>
        <taxon>Bacillati</taxon>
        <taxon>Bacillota</taxon>
        <taxon>Bacilli</taxon>
        <taxon>Bacillales</taxon>
        <taxon>Bacillaceae</taxon>
        <taxon>Lysinibacillus</taxon>
    </lineage>
</organism>
<evidence type="ECO:0000256" key="1">
    <source>
        <dbReference type="ARBA" id="ARBA00023224"/>
    </source>
</evidence>
<comment type="similarity">
    <text evidence="2">Belongs to the methyl-accepting chemotaxis (MCP) protein family.</text>
</comment>
<sequence length="582" mass="66543">MFGNRRKLQNYEYFSNTNQSDINTNERFKEKLDFLALTQIRRDSTLCLSEIYEENREYIMDMFYKKLLDIPKFHHIINTYSSVERLKVTLNRHFVSLFEDDLTIDYVFKRRKIAYTHARIGVLPNWMISAYTLINQLFIPLIVKKLGNDQVKMLDVLLTYDSLVTIDIQIITETYIEIQGGSVVNGLGEIIEYNTQLDQIKELVQFQDVQQQDVILASDAMQELDASIEEIAASVGDVASQTQHALKALNKDLDSLQHVTTILQKTDVGQQKVQQDVKRLVDRVDSVAKLMSLIQEIADQTNLLALNASIEAARAGETGKGFAVVAEEVRKLADDTKHSVQSINEDIRELLNITSEIDTQIKQSANELHGSVSDAAHVTKTLTELNKAIQLQGERFEEIATTARLQAESSAAISERNKNIAESTKRSKAITFEVGSAIYQLSKMIDDYRTTTISKNFIISQEDIIEVAITDHLLWRWKIYNLLLGFEKMTSRDIGSPQDSRLGEWYYGKGRELLGKERIFQELESYHKKVYEVAKKAVEAHENGKNDVAEHYMEEVSKVSNVVIGNLKELQQLLIDRKLQYN</sequence>
<dbReference type="Gene3D" id="1.20.120.30">
    <property type="entry name" value="Aspartate receptor, ligand-binding domain"/>
    <property type="match status" value="1"/>
</dbReference>
<evidence type="ECO:0000313" key="6">
    <source>
        <dbReference type="Proteomes" id="UP000287910"/>
    </source>
</evidence>
<dbReference type="Gene3D" id="1.10.287.950">
    <property type="entry name" value="Methyl-accepting chemotaxis protein"/>
    <property type="match status" value="1"/>
</dbReference>
<accession>A0A3S0R5V1</accession>
<dbReference type="CDD" id="cd01068">
    <property type="entry name" value="globin_sensor"/>
    <property type="match status" value="1"/>
</dbReference>
<evidence type="ECO:0000313" key="5">
    <source>
        <dbReference type="EMBL" id="RUL51619.1"/>
    </source>
</evidence>
<dbReference type="InterPro" id="IPR012292">
    <property type="entry name" value="Globin/Proto"/>
</dbReference>
<dbReference type="Pfam" id="PF13682">
    <property type="entry name" value="CZB"/>
    <property type="match status" value="1"/>
</dbReference>
<dbReference type="PANTHER" id="PTHR32089">
    <property type="entry name" value="METHYL-ACCEPTING CHEMOTAXIS PROTEIN MCPB"/>
    <property type="match status" value="1"/>
</dbReference>
<dbReference type="RefSeq" id="WP_126659442.1">
    <property type="nucleotide sequence ID" value="NZ_RYYR01000015.1"/>
</dbReference>
<dbReference type="PRINTS" id="PR00260">
    <property type="entry name" value="CHEMTRNSDUCR"/>
</dbReference>
<dbReference type="InterPro" id="IPR004089">
    <property type="entry name" value="MCPsignal_dom"/>
</dbReference>
<evidence type="ECO:0000256" key="2">
    <source>
        <dbReference type="ARBA" id="ARBA00029447"/>
    </source>
</evidence>
<dbReference type="GO" id="GO:0007165">
    <property type="term" value="P:signal transduction"/>
    <property type="evidence" value="ECO:0007669"/>
    <property type="project" value="UniProtKB-KW"/>
</dbReference>
<comment type="caution">
    <text evidence="5">The sequence shown here is derived from an EMBL/GenBank/DDBJ whole genome shotgun (WGS) entry which is preliminary data.</text>
</comment>
<dbReference type="EMBL" id="RYYR01000015">
    <property type="protein sequence ID" value="RUL51619.1"/>
    <property type="molecule type" value="Genomic_DNA"/>
</dbReference>
<evidence type="ECO:0000259" key="4">
    <source>
        <dbReference type="PROSITE" id="PS50111"/>
    </source>
</evidence>
<dbReference type="Pfam" id="PF00015">
    <property type="entry name" value="MCPsignal"/>
    <property type="match status" value="1"/>
</dbReference>
<keyword evidence="1 3" id="KW-0807">Transducer</keyword>